<keyword evidence="3" id="KW-1185">Reference proteome</keyword>
<sequence>MTTNKPFNLSKLISVLLLAAGVVLLTTALYFTVQSVRELVYQNGIEKRYSFQSPEDTETVQVFHGVKVQTYRDGPEVLLELQEEERAKVKVPGDQTDEKSDMKAFKGIVQYKLMKEKETGEEWFIAALRLTPEAMKEGDQKFQTFRINENGVVKKSTFSSGANSKLETQWIRGLTEDKIGYHTSLPYQDHPVLTLISTAIAGLVSLLVGLRLRKREKARKYEAA</sequence>
<reference evidence="3" key="1">
    <citation type="submission" date="2015-07" db="EMBL/GenBank/DDBJ databases">
        <title>Fjat-14235 jcm11544.</title>
        <authorList>
            <person name="Liu B."/>
            <person name="Wang J."/>
            <person name="Zhu Y."/>
            <person name="Liu G."/>
            <person name="Chen Q."/>
            <person name="Chen Z."/>
            <person name="Lan J."/>
            <person name="Che J."/>
            <person name="Ge C."/>
            <person name="Shi H."/>
            <person name="Pan Z."/>
            <person name="Liu X."/>
        </authorList>
    </citation>
    <scope>NUCLEOTIDE SEQUENCE [LARGE SCALE GENOMIC DNA]</scope>
    <source>
        <strain evidence="3">JCM 11544</strain>
    </source>
</reference>
<dbReference type="AlphaFoldDB" id="A0A0M0G035"/>
<keyword evidence="1" id="KW-0472">Membrane</keyword>
<comment type="caution">
    <text evidence="2">The sequence shown here is derived from an EMBL/GenBank/DDBJ whole genome shotgun (WGS) entry which is preliminary data.</text>
</comment>
<dbReference type="PATRIC" id="fig|189381.12.peg.3320"/>
<evidence type="ECO:0000256" key="1">
    <source>
        <dbReference type="SAM" id="Phobius"/>
    </source>
</evidence>
<keyword evidence="1" id="KW-0812">Transmembrane</keyword>
<proteinExistence type="predicted"/>
<name>A0A0M0G035_9BACI</name>
<protein>
    <submittedName>
        <fullName evidence="2">Uncharacterized protein</fullName>
    </submittedName>
</protein>
<dbReference type="OrthoDB" id="2846851at2"/>
<gene>
    <name evidence="2" type="ORF">AF331_19060</name>
</gene>
<dbReference type="Proteomes" id="UP000037405">
    <property type="component" value="Unassembled WGS sequence"/>
</dbReference>
<keyword evidence="1" id="KW-1133">Transmembrane helix</keyword>
<organism evidence="2 3">
    <name type="scientific">Rossellomorea marisflavi</name>
    <dbReference type="NCBI Taxonomy" id="189381"/>
    <lineage>
        <taxon>Bacteria</taxon>
        <taxon>Bacillati</taxon>
        <taxon>Bacillota</taxon>
        <taxon>Bacilli</taxon>
        <taxon>Bacillales</taxon>
        <taxon>Bacillaceae</taxon>
        <taxon>Rossellomorea</taxon>
    </lineage>
</organism>
<dbReference type="EMBL" id="LGUE01000008">
    <property type="protein sequence ID" value="KON82942.1"/>
    <property type="molecule type" value="Genomic_DNA"/>
</dbReference>
<dbReference type="RefSeq" id="WP_053429588.1">
    <property type="nucleotide sequence ID" value="NZ_LGUE01000008.1"/>
</dbReference>
<accession>A0A0M0G035</accession>
<evidence type="ECO:0000313" key="3">
    <source>
        <dbReference type="Proteomes" id="UP000037405"/>
    </source>
</evidence>
<dbReference type="STRING" id="189381.GCA_900166615_00411"/>
<feature type="transmembrane region" description="Helical" evidence="1">
    <location>
        <begin position="192"/>
        <end position="210"/>
    </location>
</feature>
<feature type="transmembrane region" description="Helical" evidence="1">
    <location>
        <begin position="12"/>
        <end position="33"/>
    </location>
</feature>
<evidence type="ECO:0000313" key="2">
    <source>
        <dbReference type="EMBL" id="KON82942.1"/>
    </source>
</evidence>